<evidence type="ECO:0000313" key="1">
    <source>
        <dbReference type="EMBL" id="CAG8686999.1"/>
    </source>
</evidence>
<evidence type="ECO:0000313" key="2">
    <source>
        <dbReference type="Proteomes" id="UP000789366"/>
    </source>
</evidence>
<feature type="non-terminal residue" evidence="1">
    <location>
        <position position="1"/>
    </location>
</feature>
<keyword evidence="2" id="KW-1185">Reference proteome</keyword>
<organism evidence="1 2">
    <name type="scientific">Cetraspora pellucida</name>
    <dbReference type="NCBI Taxonomy" id="1433469"/>
    <lineage>
        <taxon>Eukaryota</taxon>
        <taxon>Fungi</taxon>
        <taxon>Fungi incertae sedis</taxon>
        <taxon>Mucoromycota</taxon>
        <taxon>Glomeromycotina</taxon>
        <taxon>Glomeromycetes</taxon>
        <taxon>Diversisporales</taxon>
        <taxon>Gigasporaceae</taxon>
        <taxon>Cetraspora</taxon>
    </lineage>
</organism>
<dbReference type="Proteomes" id="UP000789366">
    <property type="component" value="Unassembled WGS sequence"/>
</dbReference>
<reference evidence="1" key="1">
    <citation type="submission" date="2021-06" db="EMBL/GenBank/DDBJ databases">
        <authorList>
            <person name="Kallberg Y."/>
            <person name="Tangrot J."/>
            <person name="Rosling A."/>
        </authorList>
    </citation>
    <scope>NUCLEOTIDE SEQUENCE</scope>
    <source>
        <strain evidence="1">28 12/20/2015</strain>
    </source>
</reference>
<protein>
    <submittedName>
        <fullName evidence="1">7895_t:CDS:1</fullName>
    </submittedName>
</protein>
<accession>A0ACA9P0Y0</accession>
<dbReference type="EMBL" id="CAJVPW010019859">
    <property type="protein sequence ID" value="CAG8686999.1"/>
    <property type="molecule type" value="Genomic_DNA"/>
</dbReference>
<comment type="caution">
    <text evidence="1">The sequence shown here is derived from an EMBL/GenBank/DDBJ whole genome shotgun (WGS) entry which is preliminary data.</text>
</comment>
<sequence>SLLNHDSYIIKDSKDRILKLENFSFEVFQELEKAPHEIYVQNCSKNEKNEGIS</sequence>
<name>A0ACA9P0Y0_9GLOM</name>
<gene>
    <name evidence="1" type="ORF">SPELUC_LOCUS10529</name>
</gene>
<proteinExistence type="predicted"/>